<protein>
    <submittedName>
        <fullName evidence="1">Uncharacterized protein</fullName>
    </submittedName>
</protein>
<gene>
    <name evidence="1" type="ORF">DPEC_G00247770</name>
</gene>
<dbReference type="EMBL" id="CM055748">
    <property type="protein sequence ID" value="KAJ7995744.1"/>
    <property type="molecule type" value="Genomic_DNA"/>
</dbReference>
<dbReference type="Proteomes" id="UP001157502">
    <property type="component" value="Chromosome 21"/>
</dbReference>
<organism evidence="1 2">
    <name type="scientific">Dallia pectoralis</name>
    <name type="common">Alaska blackfish</name>
    <dbReference type="NCBI Taxonomy" id="75939"/>
    <lineage>
        <taxon>Eukaryota</taxon>
        <taxon>Metazoa</taxon>
        <taxon>Chordata</taxon>
        <taxon>Craniata</taxon>
        <taxon>Vertebrata</taxon>
        <taxon>Euteleostomi</taxon>
        <taxon>Actinopterygii</taxon>
        <taxon>Neopterygii</taxon>
        <taxon>Teleostei</taxon>
        <taxon>Protacanthopterygii</taxon>
        <taxon>Esociformes</taxon>
        <taxon>Umbridae</taxon>
        <taxon>Dallia</taxon>
    </lineage>
</organism>
<evidence type="ECO:0000313" key="2">
    <source>
        <dbReference type="Proteomes" id="UP001157502"/>
    </source>
</evidence>
<comment type="caution">
    <text evidence="1">The sequence shown here is derived from an EMBL/GenBank/DDBJ whole genome shotgun (WGS) entry which is preliminary data.</text>
</comment>
<name>A0ACC2FWG1_DALPE</name>
<keyword evidence="2" id="KW-1185">Reference proteome</keyword>
<sequence length="108" mass="11756">MGLTLPATHSSSDELSSSSPESSESKESTACRVLLGRGQVRDTRHTDRGGPHPPRGLHSAEMMISRDAAILKNNGKTTMDSNKVPEETERLKMEVVMADILLTKQSHT</sequence>
<reference evidence="1" key="1">
    <citation type="submission" date="2021-05" db="EMBL/GenBank/DDBJ databases">
        <authorList>
            <person name="Pan Q."/>
            <person name="Jouanno E."/>
            <person name="Zahm M."/>
            <person name="Klopp C."/>
            <person name="Cabau C."/>
            <person name="Louis A."/>
            <person name="Berthelot C."/>
            <person name="Parey E."/>
            <person name="Roest Crollius H."/>
            <person name="Montfort J."/>
            <person name="Robinson-Rechavi M."/>
            <person name="Bouchez O."/>
            <person name="Lampietro C."/>
            <person name="Lopez Roques C."/>
            <person name="Donnadieu C."/>
            <person name="Postlethwait J."/>
            <person name="Bobe J."/>
            <person name="Dillon D."/>
            <person name="Chandos A."/>
            <person name="von Hippel F."/>
            <person name="Guiguen Y."/>
        </authorList>
    </citation>
    <scope>NUCLEOTIDE SEQUENCE</scope>
    <source>
        <strain evidence="1">YG-Jan2019</strain>
    </source>
</reference>
<proteinExistence type="predicted"/>
<evidence type="ECO:0000313" key="1">
    <source>
        <dbReference type="EMBL" id="KAJ7995744.1"/>
    </source>
</evidence>
<accession>A0ACC2FWG1</accession>